<dbReference type="RefSeq" id="XP_028133701.1">
    <property type="nucleotide sequence ID" value="XM_028277900.1"/>
</dbReference>
<dbReference type="Proteomes" id="UP001652700">
    <property type="component" value="Unplaced"/>
</dbReference>
<feature type="signal peptide" evidence="5">
    <location>
        <begin position="1"/>
        <end position="22"/>
    </location>
</feature>
<reference evidence="9 10" key="1">
    <citation type="submission" date="2025-04" db="UniProtKB">
        <authorList>
            <consortium name="RefSeq"/>
        </authorList>
    </citation>
    <scope>IDENTIFICATION</scope>
    <source>
        <tissue evidence="9 10">Whole insect</tissue>
    </source>
</reference>
<protein>
    <submittedName>
        <fullName evidence="9">Basement membrane-specific heparan sulfate proteoglycan core protein-like isoform X1</fullName>
    </submittedName>
    <submittedName>
        <fullName evidence="10">Basement membrane-specific heparan sulfate proteoglycan core protein-like isoform X2</fullName>
    </submittedName>
</protein>
<evidence type="ECO:0000256" key="4">
    <source>
        <dbReference type="ARBA" id="ARBA00023319"/>
    </source>
</evidence>
<keyword evidence="4" id="KW-0393">Immunoglobulin domain</keyword>
<feature type="domain" description="Ig-like" evidence="6">
    <location>
        <begin position="179"/>
        <end position="253"/>
    </location>
</feature>
<keyword evidence="3" id="KW-1015">Disulfide bond</keyword>
<dbReference type="InterPro" id="IPR013151">
    <property type="entry name" value="Immunoglobulin_dom"/>
</dbReference>
<dbReference type="GO" id="GO:0043005">
    <property type="term" value="C:neuron projection"/>
    <property type="evidence" value="ECO:0007669"/>
    <property type="project" value="TreeGrafter"/>
</dbReference>
<evidence type="ECO:0000313" key="10">
    <source>
        <dbReference type="RefSeq" id="XP_028133702.1"/>
    </source>
</evidence>
<evidence type="ECO:0000256" key="1">
    <source>
        <dbReference type="ARBA" id="ARBA00022729"/>
    </source>
</evidence>
<dbReference type="OrthoDB" id="5982258at2759"/>
<dbReference type="Gene3D" id="2.60.40.10">
    <property type="entry name" value="Immunoglobulins"/>
    <property type="match status" value="4"/>
</dbReference>
<proteinExistence type="predicted"/>
<evidence type="ECO:0000313" key="8">
    <source>
        <dbReference type="Proteomes" id="UP001652700"/>
    </source>
</evidence>
<keyword evidence="1 5" id="KW-0732">Signal</keyword>
<dbReference type="InterPro" id="IPR013783">
    <property type="entry name" value="Ig-like_fold"/>
</dbReference>
<evidence type="ECO:0000313" key="7">
    <source>
        <dbReference type="EnsemblMetazoa" id="XP_028133702.1"/>
    </source>
</evidence>
<dbReference type="KEGG" id="dvv:114328913"/>
<dbReference type="EnsemblMetazoa" id="XM_028277901.2">
    <property type="protein sequence ID" value="XP_028133702.1"/>
    <property type="gene ID" value="LOC114328913"/>
</dbReference>
<dbReference type="GeneID" id="114328913"/>
<dbReference type="Pfam" id="PF13927">
    <property type="entry name" value="Ig_3"/>
    <property type="match status" value="2"/>
</dbReference>
<evidence type="ECO:0000313" key="9">
    <source>
        <dbReference type="RefSeq" id="XP_028133701.1"/>
    </source>
</evidence>
<reference evidence="7" key="2">
    <citation type="submission" date="2025-05" db="UniProtKB">
        <authorList>
            <consortium name="EnsemblMetazoa"/>
        </authorList>
    </citation>
    <scope>IDENTIFICATION</scope>
</reference>
<organism evidence="9">
    <name type="scientific">Diabrotica virgifera virgifera</name>
    <name type="common">western corn rootworm</name>
    <dbReference type="NCBI Taxonomy" id="50390"/>
    <lineage>
        <taxon>Eukaryota</taxon>
        <taxon>Metazoa</taxon>
        <taxon>Ecdysozoa</taxon>
        <taxon>Arthropoda</taxon>
        <taxon>Hexapoda</taxon>
        <taxon>Insecta</taxon>
        <taxon>Pterygota</taxon>
        <taxon>Neoptera</taxon>
        <taxon>Endopterygota</taxon>
        <taxon>Coleoptera</taxon>
        <taxon>Polyphaga</taxon>
        <taxon>Cucujiformia</taxon>
        <taxon>Chrysomeloidea</taxon>
        <taxon>Chrysomelidae</taxon>
        <taxon>Galerucinae</taxon>
        <taxon>Diabroticina</taxon>
        <taxon>Diabroticites</taxon>
        <taxon>Diabrotica</taxon>
    </lineage>
</organism>
<dbReference type="PANTHER" id="PTHR12231:SF253">
    <property type="entry name" value="DPR-INTERACTING PROTEIN ETA, ISOFORM B-RELATED"/>
    <property type="match status" value="1"/>
</dbReference>
<dbReference type="PROSITE" id="PS50835">
    <property type="entry name" value="IG_LIKE"/>
    <property type="match status" value="4"/>
</dbReference>
<dbReference type="Pfam" id="PF00047">
    <property type="entry name" value="ig"/>
    <property type="match status" value="2"/>
</dbReference>
<dbReference type="InterPro" id="IPR003598">
    <property type="entry name" value="Ig_sub2"/>
</dbReference>
<dbReference type="RefSeq" id="XP_028133702.1">
    <property type="nucleotide sequence ID" value="XM_028277901.1"/>
</dbReference>
<dbReference type="AlphaFoldDB" id="A0A6P7FDE6"/>
<name>A0A6P7FDE6_DIAVI</name>
<keyword evidence="2" id="KW-0677">Repeat</keyword>
<dbReference type="SMART" id="SM00408">
    <property type="entry name" value="IGc2"/>
    <property type="match status" value="4"/>
</dbReference>
<dbReference type="InterPro" id="IPR051170">
    <property type="entry name" value="Neural/epithelial_adhesion"/>
</dbReference>
<dbReference type="InterPro" id="IPR007110">
    <property type="entry name" value="Ig-like_dom"/>
</dbReference>
<dbReference type="SMART" id="SM00409">
    <property type="entry name" value="IG"/>
    <property type="match status" value="4"/>
</dbReference>
<feature type="chain" id="PRO_5044650923" evidence="5">
    <location>
        <begin position="23"/>
        <end position="452"/>
    </location>
</feature>
<dbReference type="PANTHER" id="PTHR12231">
    <property type="entry name" value="CTX-RELATED TYPE I TRANSMEMBRANE PROTEIN"/>
    <property type="match status" value="1"/>
</dbReference>
<evidence type="ECO:0000256" key="2">
    <source>
        <dbReference type="ARBA" id="ARBA00022737"/>
    </source>
</evidence>
<evidence type="ECO:0000259" key="6">
    <source>
        <dbReference type="PROSITE" id="PS50835"/>
    </source>
</evidence>
<dbReference type="InterPro" id="IPR003599">
    <property type="entry name" value="Ig_sub"/>
</dbReference>
<feature type="domain" description="Ig-like" evidence="6">
    <location>
        <begin position="369"/>
        <end position="452"/>
    </location>
</feature>
<dbReference type="InterPro" id="IPR036179">
    <property type="entry name" value="Ig-like_dom_sf"/>
</dbReference>
<evidence type="ECO:0000256" key="3">
    <source>
        <dbReference type="ARBA" id="ARBA00023157"/>
    </source>
</evidence>
<feature type="domain" description="Ig-like" evidence="6">
    <location>
        <begin position="54"/>
        <end position="143"/>
    </location>
</feature>
<keyword evidence="8" id="KW-1185">Reference proteome</keyword>
<dbReference type="SUPFAM" id="SSF48726">
    <property type="entry name" value="Immunoglobulin"/>
    <property type="match status" value="4"/>
</dbReference>
<sequence length="452" mass="51010">MIAKNINLIVLSIYLILQSSYGDDYTKSILGEDDEDYIIAGSGEGLEDNEPSRPHFTTTFRPDEYPTSNQEFRAHLGGRTELQCSTGKSDGSNLKLIWSRPEGRSLPTNSIQRNGILYIDKVEQEDGGEYKCTGFDSSTRPVFNGNAYLTVIREDDEDFFSGSGGGLEDNEPSKSHYIPTLRPYYPTRIQTFRALLGDRTELQCSIGKSDGSNFEVIWSRPEGRSLPPNSIQRNGVLYIDKVKQDDAGEYKCTGFDSSARPVFNVKAYLTVLHHVLTPAIKAEQNEQQALLGMDVNLRCRVINPSYPTTIRWYREDPPGTKVMFDDQENGEVLYLRNVQKQDQGRYYCELQTRNGTDVDYIDLLVLDPPRITLIPSRQVLHPGDNVHINCSATGEQPIDISWSSLGRDMPRFYAKGGYIQFDNIQLQDAGRYMCVATNRVGRTETMVSLKVQ</sequence>
<gene>
    <name evidence="9 10" type="primary">LOC114328913</name>
</gene>
<feature type="domain" description="Ig-like" evidence="6">
    <location>
        <begin position="278"/>
        <end position="359"/>
    </location>
</feature>
<accession>A0A6P7FDE6</accession>
<evidence type="ECO:0000256" key="5">
    <source>
        <dbReference type="SAM" id="SignalP"/>
    </source>
</evidence>